<evidence type="ECO:0000313" key="2">
    <source>
        <dbReference type="Proteomes" id="UP001055879"/>
    </source>
</evidence>
<gene>
    <name evidence="1" type="ORF">L6452_42261</name>
</gene>
<comment type="caution">
    <text evidence="1">The sequence shown here is derived from an EMBL/GenBank/DDBJ whole genome shotgun (WGS) entry which is preliminary data.</text>
</comment>
<dbReference type="Proteomes" id="UP001055879">
    <property type="component" value="Linkage Group LG17"/>
</dbReference>
<name>A0ACB8XHZ6_ARCLA</name>
<protein>
    <submittedName>
        <fullName evidence="1">Uncharacterized protein</fullName>
    </submittedName>
</protein>
<keyword evidence="2" id="KW-1185">Reference proteome</keyword>
<accession>A0ACB8XHZ6</accession>
<reference evidence="1 2" key="2">
    <citation type="journal article" date="2022" name="Mol. Ecol. Resour.">
        <title>The genomes of chicory, endive, great burdock and yacon provide insights into Asteraceae paleo-polyploidization history and plant inulin production.</title>
        <authorList>
            <person name="Fan W."/>
            <person name="Wang S."/>
            <person name="Wang H."/>
            <person name="Wang A."/>
            <person name="Jiang F."/>
            <person name="Liu H."/>
            <person name="Zhao H."/>
            <person name="Xu D."/>
            <person name="Zhang Y."/>
        </authorList>
    </citation>
    <scope>NUCLEOTIDE SEQUENCE [LARGE SCALE GENOMIC DNA]</scope>
    <source>
        <strain evidence="2">cv. Niubang</strain>
    </source>
</reference>
<organism evidence="1 2">
    <name type="scientific">Arctium lappa</name>
    <name type="common">Greater burdock</name>
    <name type="synonym">Lappa major</name>
    <dbReference type="NCBI Taxonomy" id="4217"/>
    <lineage>
        <taxon>Eukaryota</taxon>
        <taxon>Viridiplantae</taxon>
        <taxon>Streptophyta</taxon>
        <taxon>Embryophyta</taxon>
        <taxon>Tracheophyta</taxon>
        <taxon>Spermatophyta</taxon>
        <taxon>Magnoliopsida</taxon>
        <taxon>eudicotyledons</taxon>
        <taxon>Gunneridae</taxon>
        <taxon>Pentapetalae</taxon>
        <taxon>asterids</taxon>
        <taxon>campanulids</taxon>
        <taxon>Asterales</taxon>
        <taxon>Asteraceae</taxon>
        <taxon>Carduoideae</taxon>
        <taxon>Cardueae</taxon>
        <taxon>Arctiinae</taxon>
        <taxon>Arctium</taxon>
    </lineage>
</organism>
<reference evidence="2" key="1">
    <citation type="journal article" date="2022" name="Mol. Ecol. Resour.">
        <title>The genomes of chicory, endive, great burdock and yacon provide insights into Asteraceae palaeo-polyploidization history and plant inulin production.</title>
        <authorList>
            <person name="Fan W."/>
            <person name="Wang S."/>
            <person name="Wang H."/>
            <person name="Wang A."/>
            <person name="Jiang F."/>
            <person name="Liu H."/>
            <person name="Zhao H."/>
            <person name="Xu D."/>
            <person name="Zhang Y."/>
        </authorList>
    </citation>
    <scope>NUCLEOTIDE SEQUENCE [LARGE SCALE GENOMIC DNA]</scope>
    <source>
        <strain evidence="2">cv. Niubang</strain>
    </source>
</reference>
<sequence>MHPLSPSPFFCLDLLWHFLPTPEMKPFIIETLKKSDIVLLRSSVDAIPLALENVFSVFLRENVFRALMKPSLMSSAESVPLMCTSEAALNAKHSLLHKALLFFRVLAPPSSYFSSSNHRSFDVLQESRDEKMSFGMAIMSSLLAFFASSCRALSCSVHSFMGLGCWYSRYFWSVCSSRNTRNSDHWDVRRIMKKRNQSRIHTFKKVYHPDFPLRIFIPK</sequence>
<proteinExistence type="predicted"/>
<dbReference type="EMBL" id="CM042063">
    <property type="protein sequence ID" value="KAI3667212.1"/>
    <property type="molecule type" value="Genomic_DNA"/>
</dbReference>
<evidence type="ECO:0000313" key="1">
    <source>
        <dbReference type="EMBL" id="KAI3667212.1"/>
    </source>
</evidence>